<evidence type="ECO:0000313" key="2">
    <source>
        <dbReference type="EMBL" id="PVH97727.1"/>
    </source>
</evidence>
<name>A0A2V1DHS0_9PLEO</name>
<accession>A0A2V1DHS0</accession>
<proteinExistence type="predicted"/>
<gene>
    <name evidence="2" type="ORF">DM02DRAFT_684360</name>
</gene>
<feature type="compositionally biased region" description="Polar residues" evidence="1">
    <location>
        <begin position="231"/>
        <end position="241"/>
    </location>
</feature>
<dbReference type="AlphaFoldDB" id="A0A2V1DHS0"/>
<protein>
    <submittedName>
        <fullName evidence="2">Uncharacterized protein</fullName>
    </submittedName>
</protein>
<feature type="region of interest" description="Disordered" evidence="1">
    <location>
        <begin position="222"/>
        <end position="241"/>
    </location>
</feature>
<evidence type="ECO:0000256" key="1">
    <source>
        <dbReference type="SAM" id="MobiDB-lite"/>
    </source>
</evidence>
<evidence type="ECO:0000313" key="3">
    <source>
        <dbReference type="Proteomes" id="UP000244855"/>
    </source>
</evidence>
<dbReference type="EMBL" id="KZ805429">
    <property type="protein sequence ID" value="PVH97727.1"/>
    <property type="molecule type" value="Genomic_DNA"/>
</dbReference>
<organism evidence="2 3">
    <name type="scientific">Periconia macrospinosa</name>
    <dbReference type="NCBI Taxonomy" id="97972"/>
    <lineage>
        <taxon>Eukaryota</taxon>
        <taxon>Fungi</taxon>
        <taxon>Dikarya</taxon>
        <taxon>Ascomycota</taxon>
        <taxon>Pezizomycotina</taxon>
        <taxon>Dothideomycetes</taxon>
        <taxon>Pleosporomycetidae</taxon>
        <taxon>Pleosporales</taxon>
        <taxon>Massarineae</taxon>
        <taxon>Periconiaceae</taxon>
        <taxon>Periconia</taxon>
    </lineage>
</organism>
<dbReference type="Proteomes" id="UP000244855">
    <property type="component" value="Unassembled WGS sequence"/>
</dbReference>
<keyword evidence="3" id="KW-1185">Reference proteome</keyword>
<sequence length="241" mass="26910">MALDEVDSRDQFHVSTMRLVTMSCSIRLRSHTQAGTQVGRRKAGICSLEYQWLSSAKGTSVRPGFAGEYIIVCDCVAARQLPHSESWLCADTQQYPVIPSGCTYLNLVKWVAYLGIMYVLCTKRMKTRTECLSRHRTKANPYTRTHTMEVRMLAEGDDEQPICSAASGRDDRLLRAWASDGTRLRPPCAGLAAILICGLELGLKPDVQGEILIRRGPRRRTLKGREKGEISRSSAFSGQDR</sequence>
<reference evidence="2 3" key="1">
    <citation type="journal article" date="2018" name="Sci. Rep.">
        <title>Comparative genomics provides insights into the lifestyle and reveals functional heterogeneity of dark septate endophytic fungi.</title>
        <authorList>
            <person name="Knapp D.G."/>
            <person name="Nemeth J.B."/>
            <person name="Barry K."/>
            <person name="Hainaut M."/>
            <person name="Henrissat B."/>
            <person name="Johnson J."/>
            <person name="Kuo A."/>
            <person name="Lim J.H.P."/>
            <person name="Lipzen A."/>
            <person name="Nolan M."/>
            <person name="Ohm R.A."/>
            <person name="Tamas L."/>
            <person name="Grigoriev I.V."/>
            <person name="Spatafora J.W."/>
            <person name="Nagy L.G."/>
            <person name="Kovacs G.M."/>
        </authorList>
    </citation>
    <scope>NUCLEOTIDE SEQUENCE [LARGE SCALE GENOMIC DNA]</scope>
    <source>
        <strain evidence="2 3">DSE2036</strain>
    </source>
</reference>